<organism evidence="1 2">
    <name type="scientific">Staphylotrichum longicolle</name>
    <dbReference type="NCBI Taxonomy" id="669026"/>
    <lineage>
        <taxon>Eukaryota</taxon>
        <taxon>Fungi</taxon>
        <taxon>Dikarya</taxon>
        <taxon>Ascomycota</taxon>
        <taxon>Pezizomycotina</taxon>
        <taxon>Sordariomycetes</taxon>
        <taxon>Sordariomycetidae</taxon>
        <taxon>Sordariales</taxon>
        <taxon>Chaetomiaceae</taxon>
        <taxon>Staphylotrichum</taxon>
    </lineage>
</organism>
<gene>
    <name evidence="1" type="ORF">NEMBOFW57_002820</name>
</gene>
<dbReference type="Proteomes" id="UP001197093">
    <property type="component" value="Unassembled WGS sequence"/>
</dbReference>
<name>A0AAD4F8Q9_9PEZI</name>
<proteinExistence type="predicted"/>
<accession>A0AAD4F8Q9</accession>
<protein>
    <submittedName>
        <fullName evidence="1">Uncharacterized protein</fullName>
    </submittedName>
</protein>
<reference evidence="1" key="1">
    <citation type="submission" date="2023-02" db="EMBL/GenBank/DDBJ databases">
        <authorList>
            <person name="Palmer J.M."/>
        </authorList>
    </citation>
    <scope>NUCLEOTIDE SEQUENCE</scope>
    <source>
        <strain evidence="1">FW57</strain>
    </source>
</reference>
<comment type="caution">
    <text evidence="1">The sequence shown here is derived from an EMBL/GenBank/DDBJ whole genome shotgun (WGS) entry which is preliminary data.</text>
</comment>
<keyword evidence="2" id="KW-1185">Reference proteome</keyword>
<evidence type="ECO:0000313" key="2">
    <source>
        <dbReference type="Proteomes" id="UP001197093"/>
    </source>
</evidence>
<sequence>MSVRFLGWIKHRKSDALLTFRSVKPDSPVIVAPSEEDEVRPESTAAADSPSCSFLADAFDPTVGATLDPGTCALCPVETPLSLRRPADDSERLPQVSSGGEEVLLLRVVRVSCWGYWRRCASLGKIQRGWGSLR</sequence>
<dbReference type="EMBL" id="JAHCVI010000001">
    <property type="protein sequence ID" value="KAG7292778.1"/>
    <property type="molecule type" value="Genomic_DNA"/>
</dbReference>
<dbReference type="AlphaFoldDB" id="A0AAD4F8Q9"/>
<evidence type="ECO:0000313" key="1">
    <source>
        <dbReference type="EMBL" id="KAG7292778.1"/>
    </source>
</evidence>